<comment type="caution">
    <text evidence="5">The sequence shown here is derived from an EMBL/GenBank/DDBJ whole genome shotgun (WGS) entry which is preliminary data.</text>
</comment>
<comment type="subcellular location">
    <subcellularLocation>
        <location evidence="1">Secreted</location>
    </subcellularLocation>
</comment>
<dbReference type="EMBL" id="CAKOFQ010006727">
    <property type="protein sequence ID" value="CAH1965632.1"/>
    <property type="molecule type" value="Genomic_DNA"/>
</dbReference>
<dbReference type="GO" id="GO:0005576">
    <property type="term" value="C:extracellular region"/>
    <property type="evidence" value="ECO:0007669"/>
    <property type="project" value="UniProtKB-SubCell"/>
</dbReference>
<evidence type="ECO:0000256" key="3">
    <source>
        <dbReference type="SAM" id="SignalP"/>
    </source>
</evidence>
<evidence type="ECO:0000313" key="5">
    <source>
        <dbReference type="EMBL" id="CAH1965632.1"/>
    </source>
</evidence>
<keyword evidence="3" id="KW-0732">Signal</keyword>
<dbReference type="Pfam" id="PF15430">
    <property type="entry name" value="SVWC"/>
    <property type="match status" value="1"/>
</dbReference>
<dbReference type="AlphaFoldDB" id="A0A9P0K8E4"/>
<evidence type="ECO:0000256" key="2">
    <source>
        <dbReference type="ARBA" id="ARBA00022525"/>
    </source>
</evidence>
<proteinExistence type="predicted"/>
<feature type="chain" id="PRO_5040467710" description="Single domain-containing protein" evidence="3">
    <location>
        <begin position="20"/>
        <end position="106"/>
    </location>
</feature>
<name>A0A9P0K8E4_ACAOB</name>
<evidence type="ECO:0000259" key="4">
    <source>
        <dbReference type="Pfam" id="PF15430"/>
    </source>
</evidence>
<keyword evidence="6" id="KW-1185">Reference proteome</keyword>
<evidence type="ECO:0000313" key="6">
    <source>
        <dbReference type="Proteomes" id="UP001152888"/>
    </source>
</evidence>
<reference evidence="5" key="1">
    <citation type="submission" date="2022-03" db="EMBL/GenBank/DDBJ databases">
        <authorList>
            <person name="Sayadi A."/>
        </authorList>
    </citation>
    <scope>NUCLEOTIDE SEQUENCE</scope>
</reference>
<accession>A0A9P0K8E4</accession>
<evidence type="ECO:0000256" key="1">
    <source>
        <dbReference type="ARBA" id="ARBA00004613"/>
    </source>
</evidence>
<feature type="domain" description="Single" evidence="4">
    <location>
        <begin position="47"/>
        <end position="104"/>
    </location>
</feature>
<feature type="signal peptide" evidence="3">
    <location>
        <begin position="1"/>
        <end position="19"/>
    </location>
</feature>
<gene>
    <name evidence="5" type="ORF">ACAOBT_LOCUS6430</name>
</gene>
<dbReference type="InterPro" id="IPR029277">
    <property type="entry name" value="SVWC_dom"/>
</dbReference>
<protein>
    <recommendedName>
        <fullName evidence="4">Single domain-containing protein</fullName>
    </recommendedName>
</protein>
<sequence length="106" mass="11944">MYSIEFAVILIVSVHSTNAWMTQYENEVDDGIHCVNHLLSERAGRDVVLRIGEHLDFSDCSRVECFPPLQTITVKGCGISSKDEGMECVHPEAFTRPYPYCCQECA</sequence>
<keyword evidence="2" id="KW-0964">Secreted</keyword>
<organism evidence="5 6">
    <name type="scientific">Acanthoscelides obtectus</name>
    <name type="common">Bean weevil</name>
    <name type="synonym">Bruchus obtectus</name>
    <dbReference type="NCBI Taxonomy" id="200917"/>
    <lineage>
        <taxon>Eukaryota</taxon>
        <taxon>Metazoa</taxon>
        <taxon>Ecdysozoa</taxon>
        <taxon>Arthropoda</taxon>
        <taxon>Hexapoda</taxon>
        <taxon>Insecta</taxon>
        <taxon>Pterygota</taxon>
        <taxon>Neoptera</taxon>
        <taxon>Endopterygota</taxon>
        <taxon>Coleoptera</taxon>
        <taxon>Polyphaga</taxon>
        <taxon>Cucujiformia</taxon>
        <taxon>Chrysomeloidea</taxon>
        <taxon>Chrysomelidae</taxon>
        <taxon>Bruchinae</taxon>
        <taxon>Bruchini</taxon>
        <taxon>Acanthoscelides</taxon>
    </lineage>
</organism>
<dbReference type="Proteomes" id="UP001152888">
    <property type="component" value="Unassembled WGS sequence"/>
</dbReference>